<evidence type="ECO:0000259" key="11">
    <source>
        <dbReference type="Pfam" id="PF20512"/>
    </source>
</evidence>
<sequence>MEANVSASRRSVQRLRCSVKNYDWGLIGESRVARLFSLNSGVDIDEDKPYAEFWMGTHESGASFLVENKEDGASIGLETEGLSLNSWITKNPDVLGDKVVQKWGTNLPFLFKVLSVAKALSIQAHPDKELAVTLHKMRPDVFKDDNHKPEMALALTEFEALCGFISLEELKDVLQNVLELAEVVGTECANQVLYINNQDGEEKVKEVLRSIFTELMSASKDVISKALSKLKTRLDMASEVRQLTDKEQLVVRLETQYPSDVGVLASFLFNYVKLNPGEALYLGANELHAYLQGECIECMATSDNVVRAGLTPKERDVQILCSMLTYKQGFPEILQGVPLNPYTRRYLPPFDEFEVDRCILPGGASAVFPSSPGPSIFVVMEGEGTMHATSFEDLVREGDVLFASANTAIHVTTASELHIYRAGVNSRFF</sequence>
<comment type="similarity">
    <text evidence="3">Belongs to the mannose-6-phosphate isomerase type 1 family.</text>
</comment>
<dbReference type="GO" id="GO:0004476">
    <property type="term" value="F:mannose-6-phosphate isomerase activity"/>
    <property type="evidence" value="ECO:0007669"/>
    <property type="project" value="UniProtKB-EC"/>
</dbReference>
<dbReference type="PANTHER" id="PTHR10309:SF0">
    <property type="entry name" value="MANNOSE-6-PHOSPHATE ISOMERASE"/>
    <property type="match status" value="1"/>
</dbReference>
<feature type="binding site" evidence="9">
    <location>
        <position position="125"/>
    </location>
    <ligand>
        <name>Zn(2+)</name>
        <dbReference type="ChEBI" id="CHEBI:29105"/>
    </ligand>
</feature>
<comment type="caution">
    <text evidence="12">The sequence shown here is derived from an EMBL/GenBank/DDBJ whole genome shotgun (WGS) entry which is preliminary data.</text>
</comment>
<dbReference type="FunCoup" id="A0A2R6RYF1">
    <property type="interactions" value="4525"/>
</dbReference>
<evidence type="ECO:0000256" key="7">
    <source>
        <dbReference type="ARBA" id="ARBA00023235"/>
    </source>
</evidence>
<feature type="binding site" evidence="9">
    <location>
        <position position="123"/>
    </location>
    <ligand>
        <name>Zn(2+)</name>
        <dbReference type="ChEBI" id="CHEBI:29105"/>
    </ligand>
</feature>
<dbReference type="GO" id="GO:0005829">
    <property type="term" value="C:cytosol"/>
    <property type="evidence" value="ECO:0007669"/>
    <property type="project" value="TreeGrafter"/>
</dbReference>
<dbReference type="EMBL" id="NKQK01000002">
    <property type="protein sequence ID" value="PSS35041.1"/>
    <property type="molecule type" value="Genomic_DNA"/>
</dbReference>
<dbReference type="InterPro" id="IPR046458">
    <property type="entry name" value="PMI_typeI_hel"/>
</dbReference>
<dbReference type="PIRSF" id="PIRSF001480">
    <property type="entry name" value="Mannose-6-phosphate_isomerase"/>
    <property type="match status" value="1"/>
</dbReference>
<dbReference type="Gramene" id="PSS35041">
    <property type="protein sequence ID" value="PSS35041"/>
    <property type="gene ID" value="CEY00_Acc02238"/>
</dbReference>
<feature type="domain" description="Phosphomannose isomerase type I catalytic" evidence="10">
    <location>
        <begin position="12"/>
        <end position="164"/>
    </location>
</feature>
<dbReference type="FunFam" id="1.10.441.10:FF:000001">
    <property type="entry name" value="Mannose-6-phosphate isomerase"/>
    <property type="match status" value="1"/>
</dbReference>
<feature type="domain" description="Phosphomannose isomerase type I helical insertion" evidence="11">
    <location>
        <begin position="187"/>
        <end position="268"/>
    </location>
</feature>
<organism evidence="12 13">
    <name type="scientific">Actinidia chinensis var. chinensis</name>
    <name type="common">Chinese soft-hair kiwi</name>
    <dbReference type="NCBI Taxonomy" id="1590841"/>
    <lineage>
        <taxon>Eukaryota</taxon>
        <taxon>Viridiplantae</taxon>
        <taxon>Streptophyta</taxon>
        <taxon>Embryophyta</taxon>
        <taxon>Tracheophyta</taxon>
        <taxon>Spermatophyta</taxon>
        <taxon>Magnoliopsida</taxon>
        <taxon>eudicotyledons</taxon>
        <taxon>Gunneridae</taxon>
        <taxon>Pentapetalae</taxon>
        <taxon>asterids</taxon>
        <taxon>Ericales</taxon>
        <taxon>Actinidiaceae</taxon>
        <taxon>Actinidia</taxon>
    </lineage>
</organism>
<evidence type="ECO:0000256" key="9">
    <source>
        <dbReference type="PIRSR" id="PIRSR001480-2"/>
    </source>
</evidence>
<keyword evidence="13" id="KW-1185">Reference proteome</keyword>
<evidence type="ECO:0000259" key="10">
    <source>
        <dbReference type="Pfam" id="PF20511"/>
    </source>
</evidence>
<protein>
    <recommendedName>
        <fullName evidence="4">mannose-6-phosphate isomerase</fullName>
        <ecNumber evidence="4">5.3.1.8</ecNumber>
    </recommendedName>
</protein>
<proteinExistence type="inferred from homology"/>
<dbReference type="InterPro" id="IPR011051">
    <property type="entry name" value="RmlC_Cupin_sf"/>
</dbReference>
<evidence type="ECO:0000256" key="6">
    <source>
        <dbReference type="ARBA" id="ARBA00022833"/>
    </source>
</evidence>
<dbReference type="GO" id="GO:0008270">
    <property type="term" value="F:zinc ion binding"/>
    <property type="evidence" value="ECO:0007669"/>
    <property type="project" value="InterPro"/>
</dbReference>
<dbReference type="InterPro" id="IPR014710">
    <property type="entry name" value="RmlC-like_jellyroll"/>
</dbReference>
<dbReference type="InterPro" id="IPR001250">
    <property type="entry name" value="Man6P_Isoase-1"/>
</dbReference>
<dbReference type="PRINTS" id="PR00714">
    <property type="entry name" value="MAN6PISMRASE"/>
</dbReference>
<dbReference type="PANTHER" id="PTHR10309">
    <property type="entry name" value="MANNOSE-6-PHOSPHATE ISOMERASE"/>
    <property type="match status" value="1"/>
</dbReference>
<dbReference type="Gene3D" id="2.60.120.10">
    <property type="entry name" value="Jelly Rolls"/>
    <property type="match status" value="2"/>
</dbReference>
<dbReference type="CDD" id="cd07011">
    <property type="entry name" value="cupin_PMI_type_I_N"/>
    <property type="match status" value="1"/>
</dbReference>
<comment type="pathway">
    <text evidence="2">Nucleotide-sugar biosynthesis; GDP-alpha-D-mannose biosynthesis; alpha-D-mannose 1-phosphate from D-fructose 6-phosphate: step 1/2.</text>
</comment>
<feature type="active site" evidence="8">
    <location>
        <position position="307"/>
    </location>
</feature>
<dbReference type="InterPro" id="IPR016305">
    <property type="entry name" value="Mannose-6-P_Isomerase"/>
</dbReference>
<keyword evidence="6 9" id="KW-0862">Zinc</keyword>
<keyword evidence="7 12" id="KW-0413">Isomerase</keyword>
<dbReference type="InterPro" id="IPR046457">
    <property type="entry name" value="PMI_typeI_cat"/>
</dbReference>
<dbReference type="GO" id="GO:0005975">
    <property type="term" value="P:carbohydrate metabolic process"/>
    <property type="evidence" value="ECO:0007669"/>
    <property type="project" value="InterPro"/>
</dbReference>
<dbReference type="OMA" id="EFAACIS"/>
<evidence type="ECO:0000256" key="3">
    <source>
        <dbReference type="ARBA" id="ARBA00010772"/>
    </source>
</evidence>
<dbReference type="GO" id="GO:0033591">
    <property type="term" value="P:response to L-ascorbic acid"/>
    <property type="evidence" value="ECO:0007669"/>
    <property type="project" value="UniProtKB-ARBA"/>
</dbReference>
<dbReference type="UniPathway" id="UPA00126">
    <property type="reaction ID" value="UER00423"/>
</dbReference>
<dbReference type="PROSITE" id="PS00966">
    <property type="entry name" value="PMI_I_2"/>
    <property type="match status" value="1"/>
</dbReference>
<accession>A0A2R6RYF1</accession>
<dbReference type="GO" id="GO:0009298">
    <property type="term" value="P:GDP-mannose biosynthetic process"/>
    <property type="evidence" value="ECO:0007669"/>
    <property type="project" value="UniProtKB-UniPathway"/>
</dbReference>
<evidence type="ECO:0000256" key="4">
    <source>
        <dbReference type="ARBA" id="ARBA00011956"/>
    </source>
</evidence>
<evidence type="ECO:0000256" key="8">
    <source>
        <dbReference type="PIRSR" id="PIRSR001480-1"/>
    </source>
</evidence>
<reference evidence="12 13" key="1">
    <citation type="submission" date="2017-07" db="EMBL/GenBank/DDBJ databases">
        <title>An improved, manually edited Actinidia chinensis var. chinensis (kiwifruit) genome highlights the challenges associated with draft genomes and gene prediction in plants.</title>
        <authorList>
            <person name="Pilkington S."/>
            <person name="Crowhurst R."/>
            <person name="Hilario E."/>
            <person name="Nardozza S."/>
            <person name="Fraser L."/>
            <person name="Peng Y."/>
            <person name="Gunaseelan K."/>
            <person name="Simpson R."/>
            <person name="Tahir J."/>
            <person name="Deroles S."/>
            <person name="Templeton K."/>
            <person name="Luo Z."/>
            <person name="Davy M."/>
            <person name="Cheng C."/>
            <person name="Mcneilage M."/>
            <person name="Scaglione D."/>
            <person name="Liu Y."/>
            <person name="Zhang Q."/>
            <person name="Datson P."/>
            <person name="De Silva N."/>
            <person name="Gardiner S."/>
            <person name="Bassett H."/>
            <person name="Chagne D."/>
            <person name="Mccallum J."/>
            <person name="Dzierzon H."/>
            <person name="Deng C."/>
            <person name="Wang Y.-Y."/>
            <person name="Barron N."/>
            <person name="Manako K."/>
            <person name="Bowen J."/>
            <person name="Foster T."/>
            <person name="Erridge Z."/>
            <person name="Tiffin H."/>
            <person name="Waite C."/>
            <person name="Davies K."/>
            <person name="Grierson E."/>
            <person name="Laing W."/>
            <person name="Kirk R."/>
            <person name="Chen X."/>
            <person name="Wood M."/>
            <person name="Montefiori M."/>
            <person name="Brummell D."/>
            <person name="Schwinn K."/>
            <person name="Catanach A."/>
            <person name="Fullerton C."/>
            <person name="Li D."/>
            <person name="Meiyalaghan S."/>
            <person name="Nieuwenhuizen N."/>
            <person name="Read N."/>
            <person name="Prakash R."/>
            <person name="Hunter D."/>
            <person name="Zhang H."/>
            <person name="Mckenzie M."/>
            <person name="Knabel M."/>
            <person name="Harris A."/>
            <person name="Allan A."/>
            <person name="Chen A."/>
            <person name="Janssen B."/>
            <person name="Plunkett B."/>
            <person name="Dwamena C."/>
            <person name="Voogd C."/>
            <person name="Leif D."/>
            <person name="Lafferty D."/>
            <person name="Souleyre E."/>
            <person name="Varkonyi-Gasic E."/>
            <person name="Gambi F."/>
            <person name="Hanley J."/>
            <person name="Yao J.-L."/>
            <person name="Cheung J."/>
            <person name="David K."/>
            <person name="Warren B."/>
            <person name="Marsh K."/>
            <person name="Snowden K."/>
            <person name="Lin-Wang K."/>
            <person name="Brian L."/>
            <person name="Martinez-Sanchez M."/>
            <person name="Wang M."/>
            <person name="Ileperuma N."/>
            <person name="Macnee N."/>
            <person name="Campin R."/>
            <person name="Mcatee P."/>
            <person name="Drummond R."/>
            <person name="Espley R."/>
            <person name="Ireland H."/>
            <person name="Wu R."/>
            <person name="Atkinson R."/>
            <person name="Karunairetnam S."/>
            <person name="Bulley S."/>
            <person name="Chunkath S."/>
            <person name="Hanley Z."/>
            <person name="Storey R."/>
            <person name="Thrimawithana A."/>
            <person name="Thomson S."/>
            <person name="David C."/>
            <person name="Testolin R."/>
        </authorList>
    </citation>
    <scope>NUCLEOTIDE SEQUENCE [LARGE SCALE GENOMIC DNA]</scope>
    <source>
        <strain evidence="13">cv. Red5</strain>
        <tissue evidence="12">Young leaf</tissue>
    </source>
</reference>
<dbReference type="OrthoDB" id="6605218at2759"/>
<dbReference type="InParanoid" id="A0A2R6RYF1"/>
<evidence type="ECO:0000313" key="13">
    <source>
        <dbReference type="Proteomes" id="UP000241394"/>
    </source>
</evidence>
<dbReference type="GO" id="GO:0010043">
    <property type="term" value="P:response to zinc ion"/>
    <property type="evidence" value="ECO:0007669"/>
    <property type="project" value="UniProtKB-ARBA"/>
</dbReference>
<dbReference type="Pfam" id="PF20512">
    <property type="entry name" value="PMI_typeI_hel"/>
    <property type="match status" value="1"/>
</dbReference>
<dbReference type="SUPFAM" id="SSF51182">
    <property type="entry name" value="RmlC-like cupins"/>
    <property type="match status" value="1"/>
</dbReference>
<evidence type="ECO:0000256" key="5">
    <source>
        <dbReference type="ARBA" id="ARBA00022723"/>
    </source>
</evidence>
<dbReference type="Gene3D" id="1.10.441.10">
    <property type="entry name" value="Phosphomannose Isomerase, domain 2"/>
    <property type="match status" value="1"/>
</dbReference>
<comment type="cofactor">
    <cofactor evidence="9">
        <name>Zn(2+)</name>
        <dbReference type="ChEBI" id="CHEBI:29105"/>
    </cofactor>
    <text evidence="9">Binds 1 zinc ion per subunit.</text>
</comment>
<dbReference type="GO" id="GO:0009416">
    <property type="term" value="P:response to light stimulus"/>
    <property type="evidence" value="ECO:0007669"/>
    <property type="project" value="UniProtKB-ARBA"/>
</dbReference>
<keyword evidence="5 9" id="KW-0479">Metal-binding</keyword>
<dbReference type="EC" id="5.3.1.8" evidence="4"/>
<name>A0A2R6RYF1_ACTCC</name>
<dbReference type="STRING" id="1590841.A0A2R6RYF1"/>
<evidence type="ECO:0000256" key="1">
    <source>
        <dbReference type="ARBA" id="ARBA00000757"/>
    </source>
</evidence>
<dbReference type="GO" id="GO:0046686">
    <property type="term" value="P:response to cadmium ion"/>
    <property type="evidence" value="ECO:0007669"/>
    <property type="project" value="UniProtKB-ARBA"/>
</dbReference>
<evidence type="ECO:0000256" key="2">
    <source>
        <dbReference type="ARBA" id="ARBA00004666"/>
    </source>
</evidence>
<dbReference type="Proteomes" id="UP000241394">
    <property type="component" value="Chromosome LG2"/>
</dbReference>
<reference evidence="13" key="2">
    <citation type="journal article" date="2018" name="BMC Genomics">
        <title>A manually annotated Actinidia chinensis var. chinensis (kiwifruit) genome highlights the challenges associated with draft genomes and gene prediction in plants.</title>
        <authorList>
            <person name="Pilkington S.M."/>
            <person name="Crowhurst R."/>
            <person name="Hilario E."/>
            <person name="Nardozza S."/>
            <person name="Fraser L."/>
            <person name="Peng Y."/>
            <person name="Gunaseelan K."/>
            <person name="Simpson R."/>
            <person name="Tahir J."/>
            <person name="Deroles S.C."/>
            <person name="Templeton K."/>
            <person name="Luo Z."/>
            <person name="Davy M."/>
            <person name="Cheng C."/>
            <person name="McNeilage M."/>
            <person name="Scaglione D."/>
            <person name="Liu Y."/>
            <person name="Zhang Q."/>
            <person name="Datson P."/>
            <person name="De Silva N."/>
            <person name="Gardiner S.E."/>
            <person name="Bassett H."/>
            <person name="Chagne D."/>
            <person name="McCallum J."/>
            <person name="Dzierzon H."/>
            <person name="Deng C."/>
            <person name="Wang Y.Y."/>
            <person name="Barron L."/>
            <person name="Manako K."/>
            <person name="Bowen J."/>
            <person name="Foster T.M."/>
            <person name="Erridge Z.A."/>
            <person name="Tiffin H."/>
            <person name="Waite C.N."/>
            <person name="Davies K.M."/>
            <person name="Grierson E.P."/>
            <person name="Laing W.A."/>
            <person name="Kirk R."/>
            <person name="Chen X."/>
            <person name="Wood M."/>
            <person name="Montefiori M."/>
            <person name="Brummell D.A."/>
            <person name="Schwinn K.E."/>
            <person name="Catanach A."/>
            <person name="Fullerton C."/>
            <person name="Li D."/>
            <person name="Meiyalaghan S."/>
            <person name="Nieuwenhuizen N."/>
            <person name="Read N."/>
            <person name="Prakash R."/>
            <person name="Hunter D."/>
            <person name="Zhang H."/>
            <person name="McKenzie M."/>
            <person name="Knabel M."/>
            <person name="Harris A."/>
            <person name="Allan A.C."/>
            <person name="Gleave A."/>
            <person name="Chen A."/>
            <person name="Janssen B.J."/>
            <person name="Plunkett B."/>
            <person name="Ampomah-Dwamena C."/>
            <person name="Voogd C."/>
            <person name="Leif D."/>
            <person name="Lafferty D."/>
            <person name="Souleyre E.J.F."/>
            <person name="Varkonyi-Gasic E."/>
            <person name="Gambi F."/>
            <person name="Hanley J."/>
            <person name="Yao J.L."/>
            <person name="Cheung J."/>
            <person name="David K.M."/>
            <person name="Warren B."/>
            <person name="Marsh K."/>
            <person name="Snowden K.C."/>
            <person name="Lin-Wang K."/>
            <person name="Brian L."/>
            <person name="Martinez-Sanchez M."/>
            <person name="Wang M."/>
            <person name="Ileperuma N."/>
            <person name="Macnee N."/>
            <person name="Campin R."/>
            <person name="McAtee P."/>
            <person name="Drummond R.S.M."/>
            <person name="Espley R.V."/>
            <person name="Ireland H.S."/>
            <person name="Wu R."/>
            <person name="Atkinson R.G."/>
            <person name="Karunairetnam S."/>
            <person name="Bulley S."/>
            <person name="Chunkath S."/>
            <person name="Hanley Z."/>
            <person name="Storey R."/>
            <person name="Thrimawithana A.H."/>
            <person name="Thomson S."/>
            <person name="David C."/>
            <person name="Testolin R."/>
            <person name="Huang H."/>
            <person name="Hellens R.P."/>
            <person name="Schaffer R.J."/>
        </authorList>
    </citation>
    <scope>NUCLEOTIDE SEQUENCE [LARGE SCALE GENOMIC DNA]</scope>
    <source>
        <strain evidence="13">cv. Red5</strain>
    </source>
</reference>
<feature type="binding site" evidence="9">
    <location>
        <position position="150"/>
    </location>
    <ligand>
        <name>Zn(2+)</name>
        <dbReference type="ChEBI" id="CHEBI:29105"/>
    </ligand>
</feature>
<gene>
    <name evidence="12" type="ORF">CEY00_Acc02238</name>
</gene>
<feature type="binding site" evidence="9">
    <location>
        <position position="288"/>
    </location>
    <ligand>
        <name>Zn(2+)</name>
        <dbReference type="ChEBI" id="CHEBI:29105"/>
    </ligand>
</feature>
<dbReference type="AlphaFoldDB" id="A0A2R6RYF1"/>
<evidence type="ECO:0000313" key="12">
    <source>
        <dbReference type="EMBL" id="PSS35041.1"/>
    </source>
</evidence>
<comment type="catalytic activity">
    <reaction evidence="1">
        <text>D-mannose 6-phosphate = D-fructose 6-phosphate</text>
        <dbReference type="Rhea" id="RHEA:12356"/>
        <dbReference type="ChEBI" id="CHEBI:58735"/>
        <dbReference type="ChEBI" id="CHEBI:61527"/>
        <dbReference type="EC" id="5.3.1.8"/>
    </reaction>
</comment>
<dbReference type="Pfam" id="PF20511">
    <property type="entry name" value="PMI_typeI_cat"/>
    <property type="match status" value="1"/>
</dbReference>
<dbReference type="FunFam" id="2.60.120.10:FF:000044">
    <property type="entry name" value="Mannose-6-phosphate isomerase"/>
    <property type="match status" value="1"/>
</dbReference>
<dbReference type="InterPro" id="IPR018050">
    <property type="entry name" value="Pmannose_isomerase-type1_CS"/>
</dbReference>
<dbReference type="NCBIfam" id="TIGR00218">
    <property type="entry name" value="manA"/>
    <property type="match status" value="1"/>
</dbReference>